<dbReference type="InterPro" id="IPR002168">
    <property type="entry name" value="Lipase_GDXG_HIS_AS"/>
</dbReference>
<evidence type="ECO:0000256" key="2">
    <source>
        <dbReference type="ARBA" id="ARBA00010515"/>
    </source>
</evidence>
<organism evidence="6 7">
    <name type="scientific">Cercospora berteroae</name>
    <dbReference type="NCBI Taxonomy" id="357750"/>
    <lineage>
        <taxon>Eukaryota</taxon>
        <taxon>Fungi</taxon>
        <taxon>Dikarya</taxon>
        <taxon>Ascomycota</taxon>
        <taxon>Pezizomycotina</taxon>
        <taxon>Dothideomycetes</taxon>
        <taxon>Dothideomycetidae</taxon>
        <taxon>Mycosphaerellales</taxon>
        <taxon>Mycosphaerellaceae</taxon>
        <taxon>Cercospora</taxon>
    </lineage>
</organism>
<dbReference type="Pfam" id="PF00135">
    <property type="entry name" value="COesterase"/>
    <property type="match status" value="1"/>
</dbReference>
<comment type="caution">
    <text evidence="6">The sequence shown here is derived from an EMBL/GenBank/DDBJ whole genome shotgun (WGS) entry which is preliminary data.</text>
</comment>
<evidence type="ECO:0000313" key="6">
    <source>
        <dbReference type="EMBL" id="PPJ59715.1"/>
    </source>
</evidence>
<comment type="similarity">
    <text evidence="1 4">Belongs to the type-B carboxylesterase/lipase family.</text>
</comment>
<feature type="domain" description="Carboxylesterase type B" evidence="5">
    <location>
        <begin position="23"/>
        <end position="551"/>
    </location>
</feature>
<evidence type="ECO:0000256" key="4">
    <source>
        <dbReference type="RuleBase" id="RU361235"/>
    </source>
</evidence>
<dbReference type="InterPro" id="IPR002018">
    <property type="entry name" value="CarbesteraseB"/>
</dbReference>
<dbReference type="Gene3D" id="3.40.50.1820">
    <property type="entry name" value="alpha/beta hydrolase"/>
    <property type="match status" value="1"/>
</dbReference>
<dbReference type="OrthoDB" id="408631at2759"/>
<dbReference type="PROSITE" id="PS00122">
    <property type="entry name" value="CARBOXYLESTERASE_B_1"/>
    <property type="match status" value="1"/>
</dbReference>
<dbReference type="InterPro" id="IPR029058">
    <property type="entry name" value="AB_hydrolase_fold"/>
</dbReference>
<evidence type="ECO:0000259" key="5">
    <source>
        <dbReference type="Pfam" id="PF00135"/>
    </source>
</evidence>
<evidence type="ECO:0000256" key="3">
    <source>
        <dbReference type="ARBA" id="ARBA00022801"/>
    </source>
</evidence>
<name>A0A2S6CJ10_9PEZI</name>
<keyword evidence="3 4" id="KW-0378">Hydrolase</keyword>
<dbReference type="EMBL" id="PNEN01000359">
    <property type="protein sequence ID" value="PPJ59715.1"/>
    <property type="molecule type" value="Genomic_DNA"/>
</dbReference>
<dbReference type="SUPFAM" id="SSF53474">
    <property type="entry name" value="alpha/beta-Hydrolases"/>
    <property type="match status" value="1"/>
</dbReference>
<dbReference type="GO" id="GO:0016787">
    <property type="term" value="F:hydrolase activity"/>
    <property type="evidence" value="ECO:0007669"/>
    <property type="project" value="UniProtKB-KW"/>
</dbReference>
<keyword evidence="7" id="KW-1185">Reference proteome</keyword>
<dbReference type="EC" id="3.1.1.-" evidence="4"/>
<gene>
    <name evidence="6" type="ORF">CBER1_10808</name>
</gene>
<dbReference type="STRING" id="357750.A0A2S6CJ10"/>
<comment type="similarity">
    <text evidence="2">Belongs to the 'GDXG' lipolytic enzyme family.</text>
</comment>
<dbReference type="InterPro" id="IPR050309">
    <property type="entry name" value="Type-B_Carboxylest/Lipase"/>
</dbReference>
<proteinExistence type="inferred from homology"/>
<evidence type="ECO:0000256" key="1">
    <source>
        <dbReference type="ARBA" id="ARBA00005964"/>
    </source>
</evidence>
<sequence length="561" mass="61662">MDALYRVAVLAGMLSMGTASNAPIVDLGYAKYQGISNATLGLNTFLGIHYAEPPIGDLRWRAPVPVSHKTTRDSSELINATASRPQCVQARSAWLPQVDVPDVASEDCLLVNVWTPLNPVAERLPVVVNLHGGGFIAGNASTEPGQNLVAHSNGAIVYVSVQYRLGAYGFLAGSGVREDGVMNAGLLDQRLGLEWVQQNIEAFGGDPKQVTIWGGSAGGASVLYQLTWNGGEHAPPFRSTISEYLAVSTFRNETTQEAMYEVLLEAANCTSLNCLREKSFEDLRTITDQSFLDGYNAGLYAYGDPYYQPVVDGFVIRDYPSRQLSKGNFSRVPILVDTDEFEGVGFTNFSVETADDIKREYSRFFPNATPEFLDELLDLYAPSDFGEAWLDSQNLFKSPVYEYGLVPLIAQYGSTLRKNNTAGWANQAILGDFYIHCPTRDVASAAFNQSLKVPIWKLRFNAGYFAHAAVGRYVLGPPGSPLIFNKTLGDTMKDWYLSFVISQDPNFPLPTRDNSSRPWFPQYGAESTVVLVNETSISYIADPDQSARCNFFKANIDICPH</sequence>
<dbReference type="PROSITE" id="PS01173">
    <property type="entry name" value="LIPASE_GDXG_HIS"/>
    <property type="match status" value="1"/>
</dbReference>
<evidence type="ECO:0000313" key="7">
    <source>
        <dbReference type="Proteomes" id="UP000237631"/>
    </source>
</evidence>
<dbReference type="PANTHER" id="PTHR11559">
    <property type="entry name" value="CARBOXYLESTERASE"/>
    <property type="match status" value="1"/>
</dbReference>
<dbReference type="AlphaFoldDB" id="A0A2S6CJ10"/>
<reference evidence="7" key="1">
    <citation type="journal article" date="2017" name="bioRxiv">
        <title>Conservation of a gene cluster reveals novel cercosporin biosynthetic mechanisms and extends production to the genus Colletotrichum.</title>
        <authorList>
            <person name="de Jonge R."/>
            <person name="Ebert M.K."/>
            <person name="Huitt-Roehl C.R."/>
            <person name="Pal P."/>
            <person name="Suttle J.C."/>
            <person name="Spanner R.E."/>
            <person name="Neubauer J.D."/>
            <person name="Jurick W.M.II."/>
            <person name="Stott K.A."/>
            <person name="Secor G.A."/>
            <person name="Thomma B.P.H.J."/>
            <person name="Van de Peer Y."/>
            <person name="Townsend C.A."/>
            <person name="Bolton M.D."/>
        </authorList>
    </citation>
    <scope>NUCLEOTIDE SEQUENCE [LARGE SCALE GENOMIC DNA]</scope>
    <source>
        <strain evidence="7">CBS538.71</strain>
    </source>
</reference>
<dbReference type="Proteomes" id="UP000237631">
    <property type="component" value="Unassembled WGS sequence"/>
</dbReference>
<dbReference type="InterPro" id="IPR019826">
    <property type="entry name" value="Carboxylesterase_B_AS"/>
</dbReference>
<accession>A0A2S6CJ10</accession>
<protein>
    <recommendedName>
        <fullName evidence="4">Carboxylic ester hydrolase</fullName>
        <ecNumber evidence="4">3.1.1.-</ecNumber>
    </recommendedName>
</protein>